<dbReference type="RefSeq" id="XP_027123872.1">
    <property type="nucleotide sequence ID" value="XM_027268071.2"/>
</dbReference>
<dbReference type="Gene3D" id="3.90.1320.10">
    <property type="entry name" value="Outer-capsid protein sigma 3, large lobe"/>
    <property type="match status" value="1"/>
</dbReference>
<dbReference type="InterPro" id="IPR004314">
    <property type="entry name" value="Neprosin"/>
</dbReference>
<dbReference type="Pfam" id="PF03080">
    <property type="entry name" value="Neprosin"/>
    <property type="match status" value="1"/>
</dbReference>
<accession>A0A6P6XCY9</accession>
<dbReference type="AlphaFoldDB" id="A0A6P6XCY9"/>
<evidence type="ECO:0000313" key="5">
    <source>
        <dbReference type="RefSeq" id="XP_027123872.1"/>
    </source>
</evidence>
<reference evidence="5" key="2">
    <citation type="submission" date="2025-08" db="UniProtKB">
        <authorList>
            <consortium name="RefSeq"/>
        </authorList>
    </citation>
    <scope>IDENTIFICATION</scope>
    <source>
        <tissue evidence="5">Leaves</tissue>
    </source>
</reference>
<feature type="chain" id="PRO_5027595368" evidence="2">
    <location>
        <begin position="30"/>
        <end position="434"/>
    </location>
</feature>
<dbReference type="GeneID" id="113740443"/>
<evidence type="ECO:0000256" key="2">
    <source>
        <dbReference type="SAM" id="SignalP"/>
    </source>
</evidence>
<reference evidence="4" key="1">
    <citation type="journal article" date="2025" name="Foods">
        <title>Unveiling the Microbial Signatures of Arabica Coffee Cherries: Insights into Ripeness Specific Diversity, Functional Traits, and Implications for Quality and Safety.</title>
        <authorList>
            <consortium name="RefSeq"/>
            <person name="Tenea G.N."/>
            <person name="Cifuentes V."/>
            <person name="Reyes P."/>
            <person name="Cevallos-Vallejos M."/>
        </authorList>
    </citation>
    <scope>NUCLEOTIDE SEQUENCE [LARGE SCALE GENOMIC DNA]</scope>
</reference>
<protein>
    <submittedName>
        <fullName evidence="5">Protein neprosin-like</fullName>
    </submittedName>
</protein>
<proteinExistence type="predicted"/>
<evidence type="ECO:0000256" key="1">
    <source>
        <dbReference type="SAM" id="MobiDB-lite"/>
    </source>
</evidence>
<feature type="region of interest" description="Disordered" evidence="1">
    <location>
        <begin position="96"/>
        <end position="115"/>
    </location>
</feature>
<evidence type="ECO:0000313" key="4">
    <source>
        <dbReference type="Proteomes" id="UP001652660"/>
    </source>
</evidence>
<dbReference type="OrthoDB" id="1858978at2759"/>
<sequence length="434" mass="48272">MAASTAHTLLQIIFIFGVFIAFSSTPVLSEPNVVFGSSDNHLLSNLTFHASRKFQQLTGIRSYLRRINKPAVKTIESPDGDLIDCVSSHLQPAFDLPQLKGQKPQDPPERPNGYDSGDILAESFQLWTDSGESCPEGTVPIRRTTEKDVRRAGSLSKFGRKFFSAQLTKVSSDHENAFAFAGGDRYYGAKVNLNVWKANETDLYDFSVAQAWILSGIFSLPVDDTDIIEAGWEINPKLYGDEFPRFFTHWTNDLYLTRGCYNLLCSGFVQTSNRISLGAAISPRLSQGGRQLDFGIMIWMDIKHGNWWLEVGPGLVVGYWPSTLFTHLKSHVDMVQFGGMIVRTKSMGMNSSALMGTDDLSDDEVSKASYFRNLQVVDYFNSLIPLSNFQLLTIDDISCYDIKAGRNDAWGNYFHYGGPGGNPQCHGEKNSTSA</sequence>
<name>A0A6P6XCY9_COFAR</name>
<organism evidence="4 5">
    <name type="scientific">Coffea arabica</name>
    <name type="common">Arabian coffee</name>
    <dbReference type="NCBI Taxonomy" id="13443"/>
    <lineage>
        <taxon>Eukaryota</taxon>
        <taxon>Viridiplantae</taxon>
        <taxon>Streptophyta</taxon>
        <taxon>Embryophyta</taxon>
        <taxon>Tracheophyta</taxon>
        <taxon>Spermatophyta</taxon>
        <taxon>Magnoliopsida</taxon>
        <taxon>eudicotyledons</taxon>
        <taxon>Gunneridae</taxon>
        <taxon>Pentapetalae</taxon>
        <taxon>asterids</taxon>
        <taxon>lamiids</taxon>
        <taxon>Gentianales</taxon>
        <taxon>Rubiaceae</taxon>
        <taxon>Ixoroideae</taxon>
        <taxon>Gardenieae complex</taxon>
        <taxon>Bertiereae - Coffeeae clade</taxon>
        <taxon>Coffeeae</taxon>
        <taxon>Coffea</taxon>
    </lineage>
</organism>
<evidence type="ECO:0000259" key="3">
    <source>
        <dbReference type="PROSITE" id="PS52045"/>
    </source>
</evidence>
<keyword evidence="4" id="KW-1185">Reference proteome</keyword>
<dbReference type="Proteomes" id="UP001652660">
    <property type="component" value="Chromosome 4c"/>
</dbReference>
<dbReference type="InterPro" id="IPR053168">
    <property type="entry name" value="Glutamic_endopeptidase"/>
</dbReference>
<dbReference type="Pfam" id="PF14365">
    <property type="entry name" value="Neprosin_AP"/>
    <property type="match status" value="1"/>
</dbReference>
<keyword evidence="2" id="KW-0732">Signal</keyword>
<gene>
    <name evidence="5" type="primary">LOC113740443</name>
</gene>
<dbReference type="PANTHER" id="PTHR31589">
    <property type="entry name" value="PROTEIN, PUTATIVE (DUF239)-RELATED-RELATED"/>
    <property type="match status" value="1"/>
</dbReference>
<dbReference type="InterPro" id="IPR025521">
    <property type="entry name" value="Neprosin_propep"/>
</dbReference>
<feature type="signal peptide" evidence="2">
    <location>
        <begin position="1"/>
        <end position="29"/>
    </location>
</feature>
<dbReference type="PANTHER" id="PTHR31589:SF57">
    <property type="entry name" value="OS06G0474500 PROTEIN"/>
    <property type="match status" value="1"/>
</dbReference>
<feature type="domain" description="Neprosin PEP catalytic" evidence="3">
    <location>
        <begin position="168"/>
        <end position="426"/>
    </location>
</feature>
<dbReference type="PROSITE" id="PS52045">
    <property type="entry name" value="NEPROSIN_PEP_CD"/>
    <property type="match status" value="1"/>
</dbReference>